<keyword evidence="6 8" id="KW-0539">Nucleus</keyword>
<dbReference type="Gene3D" id="3.30.2380.10">
    <property type="entry name" value="CGI121/TPRKB"/>
    <property type="match status" value="1"/>
</dbReference>
<dbReference type="PANTHER" id="PTHR15840">
    <property type="entry name" value="CGI-121 FAMILY MEMBER"/>
    <property type="match status" value="1"/>
</dbReference>
<comment type="function">
    <text evidence="7">Component of the EKC/KEOPS complex that is required for the formation of a threonylcarbamoyl group on adenosine at position 37 (t(6)A37) in tRNAs that read codons beginning with adenine. The complex is probably involved in the transfer of the threonylcarbamoyl moiety of threonylcarbamoyl-AMP (TC-AMP) to the N6 group of A37. CGI121 acts as an allosteric effector that regulates the t(6)A activity of the complex. The EKC/KEOPS complex also promotes both telomere uncapping and telomere elongation. The complex is required for efficient recruitment of transcriptional coactivators. CGI121 is not required for tRNA modification.</text>
</comment>
<proteinExistence type="inferred from homology"/>
<evidence type="ECO:0000256" key="1">
    <source>
        <dbReference type="ARBA" id="ARBA00004123"/>
    </source>
</evidence>
<organism evidence="9 10">
    <name type="scientific">Achaetomium macrosporum</name>
    <dbReference type="NCBI Taxonomy" id="79813"/>
    <lineage>
        <taxon>Eukaryota</taxon>
        <taxon>Fungi</taxon>
        <taxon>Dikarya</taxon>
        <taxon>Ascomycota</taxon>
        <taxon>Pezizomycotina</taxon>
        <taxon>Sordariomycetes</taxon>
        <taxon>Sordariomycetidae</taxon>
        <taxon>Sordariales</taxon>
        <taxon>Chaetomiaceae</taxon>
        <taxon>Achaetomium</taxon>
    </lineage>
</organism>
<dbReference type="GO" id="GO:0005829">
    <property type="term" value="C:cytosol"/>
    <property type="evidence" value="ECO:0007669"/>
    <property type="project" value="TreeGrafter"/>
</dbReference>
<keyword evidence="10" id="KW-1185">Reference proteome</keyword>
<evidence type="ECO:0000256" key="4">
    <source>
        <dbReference type="ARBA" id="ARBA00016009"/>
    </source>
</evidence>
<sequence length="212" mass="23751">MTLERLRLEHVPPPYEVYAALFRDVSNSEFLHAQLLSRNSDFEYAFVDASSVISRLHLLSAVYNALTVLVDGTLRTPNVHSEIVVSFNTNNNIADAYRRWGITPGKTKDLVVVKVVPSTTAQDSSATPTPTPTPIQTQTQTQEAIWAHLTEHIQGTPAPLTDDELSRVTDWPKVRKYYRLNGVPALERLADEGERRKQSERLAIMGMALRGL</sequence>
<evidence type="ECO:0000256" key="2">
    <source>
        <dbReference type="ARBA" id="ARBA00005546"/>
    </source>
</evidence>
<dbReference type="InterPro" id="IPR013926">
    <property type="entry name" value="CGI121/TPRKB"/>
</dbReference>
<evidence type="ECO:0000313" key="9">
    <source>
        <dbReference type="EMBL" id="KAK4233767.1"/>
    </source>
</evidence>
<evidence type="ECO:0000313" key="10">
    <source>
        <dbReference type="Proteomes" id="UP001303760"/>
    </source>
</evidence>
<name>A0AAN7C2U9_9PEZI</name>
<dbReference type="SUPFAM" id="SSF143870">
    <property type="entry name" value="PF0523-like"/>
    <property type="match status" value="1"/>
</dbReference>
<dbReference type="GO" id="GO:0005634">
    <property type="term" value="C:nucleus"/>
    <property type="evidence" value="ECO:0007669"/>
    <property type="project" value="UniProtKB-SubCell"/>
</dbReference>
<evidence type="ECO:0000256" key="6">
    <source>
        <dbReference type="ARBA" id="ARBA00023242"/>
    </source>
</evidence>
<comment type="subcellular location">
    <subcellularLocation>
        <location evidence="1">Nucleus</location>
    </subcellularLocation>
</comment>
<comment type="caution">
    <text evidence="9">The sequence shown here is derived from an EMBL/GenBank/DDBJ whole genome shotgun (WGS) entry which is preliminary data.</text>
</comment>
<keyword evidence="9" id="KW-0418">Kinase</keyword>
<dbReference type="AlphaFoldDB" id="A0AAN7C2U9"/>
<accession>A0AAN7C2U9</accession>
<reference evidence="9" key="1">
    <citation type="journal article" date="2023" name="Mol. Phylogenet. Evol.">
        <title>Genome-scale phylogeny and comparative genomics of the fungal order Sordariales.</title>
        <authorList>
            <person name="Hensen N."/>
            <person name="Bonometti L."/>
            <person name="Westerberg I."/>
            <person name="Brannstrom I.O."/>
            <person name="Guillou S."/>
            <person name="Cros-Aarteil S."/>
            <person name="Calhoun S."/>
            <person name="Haridas S."/>
            <person name="Kuo A."/>
            <person name="Mondo S."/>
            <person name="Pangilinan J."/>
            <person name="Riley R."/>
            <person name="LaButti K."/>
            <person name="Andreopoulos B."/>
            <person name="Lipzen A."/>
            <person name="Chen C."/>
            <person name="Yan M."/>
            <person name="Daum C."/>
            <person name="Ng V."/>
            <person name="Clum A."/>
            <person name="Steindorff A."/>
            <person name="Ohm R.A."/>
            <person name="Martin F."/>
            <person name="Silar P."/>
            <person name="Natvig D.O."/>
            <person name="Lalanne C."/>
            <person name="Gautier V."/>
            <person name="Ament-Velasquez S.L."/>
            <person name="Kruys A."/>
            <person name="Hutchinson M.I."/>
            <person name="Powell A.J."/>
            <person name="Barry K."/>
            <person name="Miller A.N."/>
            <person name="Grigoriev I.V."/>
            <person name="Debuchy R."/>
            <person name="Gladieux P."/>
            <person name="Hiltunen Thoren M."/>
            <person name="Johannesson H."/>
        </authorList>
    </citation>
    <scope>NUCLEOTIDE SEQUENCE</scope>
    <source>
        <strain evidence="9">CBS 532.94</strain>
    </source>
</reference>
<evidence type="ECO:0000256" key="8">
    <source>
        <dbReference type="RuleBase" id="RU004398"/>
    </source>
</evidence>
<dbReference type="GO" id="GO:0000408">
    <property type="term" value="C:EKC/KEOPS complex"/>
    <property type="evidence" value="ECO:0007669"/>
    <property type="project" value="TreeGrafter"/>
</dbReference>
<dbReference type="Pfam" id="PF08617">
    <property type="entry name" value="CGI-121"/>
    <property type="match status" value="1"/>
</dbReference>
<protein>
    <recommendedName>
        <fullName evidence="4">EKC/KEOPS complex subunit CGI121</fullName>
    </recommendedName>
    <alternativeName>
        <fullName evidence="3">EKC/KEOPS complex subunit cgi121</fullName>
    </alternativeName>
</protein>
<evidence type="ECO:0000256" key="5">
    <source>
        <dbReference type="ARBA" id="ARBA00022694"/>
    </source>
</evidence>
<dbReference type="PANTHER" id="PTHR15840:SF10">
    <property type="entry name" value="EKC_KEOPS COMPLEX SUBUNIT TPRKB"/>
    <property type="match status" value="1"/>
</dbReference>
<dbReference type="InterPro" id="IPR036504">
    <property type="entry name" value="CGI121/TPRKB_sf"/>
</dbReference>
<keyword evidence="5" id="KW-0819">tRNA processing</keyword>
<gene>
    <name evidence="9" type="ORF">C8A03DRAFT_47764</name>
</gene>
<dbReference type="Proteomes" id="UP001303760">
    <property type="component" value="Unassembled WGS sequence"/>
</dbReference>
<evidence type="ECO:0000256" key="3">
    <source>
        <dbReference type="ARBA" id="ARBA00015316"/>
    </source>
</evidence>
<evidence type="ECO:0000256" key="7">
    <source>
        <dbReference type="ARBA" id="ARBA00025043"/>
    </source>
</evidence>
<dbReference type="GO" id="GO:0016301">
    <property type="term" value="F:kinase activity"/>
    <property type="evidence" value="ECO:0007669"/>
    <property type="project" value="UniProtKB-KW"/>
</dbReference>
<keyword evidence="9" id="KW-0808">Transferase</keyword>
<comment type="similarity">
    <text evidence="2 8">Belongs to the CGI121/TPRKB family.</text>
</comment>
<dbReference type="GO" id="GO:0002949">
    <property type="term" value="P:tRNA threonylcarbamoyladenosine modification"/>
    <property type="evidence" value="ECO:0007669"/>
    <property type="project" value="TreeGrafter"/>
</dbReference>
<dbReference type="EMBL" id="MU860481">
    <property type="protein sequence ID" value="KAK4233767.1"/>
    <property type="molecule type" value="Genomic_DNA"/>
</dbReference>
<reference evidence="9" key="2">
    <citation type="submission" date="2023-05" db="EMBL/GenBank/DDBJ databases">
        <authorList>
            <consortium name="Lawrence Berkeley National Laboratory"/>
            <person name="Steindorff A."/>
            <person name="Hensen N."/>
            <person name="Bonometti L."/>
            <person name="Westerberg I."/>
            <person name="Brannstrom I.O."/>
            <person name="Guillou S."/>
            <person name="Cros-Aarteil S."/>
            <person name="Calhoun S."/>
            <person name="Haridas S."/>
            <person name="Kuo A."/>
            <person name="Mondo S."/>
            <person name="Pangilinan J."/>
            <person name="Riley R."/>
            <person name="Labutti K."/>
            <person name="Andreopoulos B."/>
            <person name="Lipzen A."/>
            <person name="Chen C."/>
            <person name="Yanf M."/>
            <person name="Daum C."/>
            <person name="Ng V."/>
            <person name="Clum A."/>
            <person name="Ohm R."/>
            <person name="Martin F."/>
            <person name="Silar P."/>
            <person name="Natvig D."/>
            <person name="Lalanne C."/>
            <person name="Gautier V."/>
            <person name="Ament-Velasquez S.L."/>
            <person name="Kruys A."/>
            <person name="Hutchinson M.I."/>
            <person name="Powell A.J."/>
            <person name="Barry K."/>
            <person name="Miller A.N."/>
            <person name="Grigoriev I.V."/>
            <person name="Debuchy R."/>
            <person name="Gladieux P."/>
            <person name="Thoren M.H."/>
            <person name="Johannesson H."/>
        </authorList>
    </citation>
    <scope>NUCLEOTIDE SEQUENCE</scope>
    <source>
        <strain evidence="9">CBS 532.94</strain>
    </source>
</reference>